<organism evidence="1 2">
    <name type="scientific">Cichorium intybus</name>
    <name type="common">Chicory</name>
    <dbReference type="NCBI Taxonomy" id="13427"/>
    <lineage>
        <taxon>Eukaryota</taxon>
        <taxon>Viridiplantae</taxon>
        <taxon>Streptophyta</taxon>
        <taxon>Embryophyta</taxon>
        <taxon>Tracheophyta</taxon>
        <taxon>Spermatophyta</taxon>
        <taxon>Magnoliopsida</taxon>
        <taxon>eudicotyledons</taxon>
        <taxon>Gunneridae</taxon>
        <taxon>Pentapetalae</taxon>
        <taxon>asterids</taxon>
        <taxon>campanulids</taxon>
        <taxon>Asterales</taxon>
        <taxon>Asteraceae</taxon>
        <taxon>Cichorioideae</taxon>
        <taxon>Cichorieae</taxon>
        <taxon>Cichoriinae</taxon>
        <taxon>Cichorium</taxon>
    </lineage>
</organism>
<evidence type="ECO:0000313" key="1">
    <source>
        <dbReference type="EMBL" id="KAI3753471.1"/>
    </source>
</evidence>
<gene>
    <name evidence="1" type="ORF">L2E82_25525</name>
</gene>
<comment type="caution">
    <text evidence="1">The sequence shown here is derived from an EMBL/GenBank/DDBJ whole genome shotgun (WGS) entry which is preliminary data.</text>
</comment>
<proteinExistence type="predicted"/>
<keyword evidence="2" id="KW-1185">Reference proteome</keyword>
<dbReference type="EMBL" id="CM042012">
    <property type="protein sequence ID" value="KAI3753471.1"/>
    <property type="molecule type" value="Genomic_DNA"/>
</dbReference>
<reference evidence="1 2" key="2">
    <citation type="journal article" date="2022" name="Mol. Ecol. Resour.">
        <title>The genomes of chicory, endive, great burdock and yacon provide insights into Asteraceae paleo-polyploidization history and plant inulin production.</title>
        <authorList>
            <person name="Fan W."/>
            <person name="Wang S."/>
            <person name="Wang H."/>
            <person name="Wang A."/>
            <person name="Jiang F."/>
            <person name="Liu H."/>
            <person name="Zhao H."/>
            <person name="Xu D."/>
            <person name="Zhang Y."/>
        </authorList>
    </citation>
    <scope>NUCLEOTIDE SEQUENCE [LARGE SCALE GENOMIC DNA]</scope>
    <source>
        <strain evidence="2">cv. Punajuju</strain>
        <tissue evidence="1">Leaves</tissue>
    </source>
</reference>
<evidence type="ECO:0000313" key="2">
    <source>
        <dbReference type="Proteomes" id="UP001055811"/>
    </source>
</evidence>
<reference evidence="2" key="1">
    <citation type="journal article" date="2022" name="Mol. Ecol. Resour.">
        <title>The genomes of chicory, endive, great burdock and yacon provide insights into Asteraceae palaeo-polyploidization history and plant inulin production.</title>
        <authorList>
            <person name="Fan W."/>
            <person name="Wang S."/>
            <person name="Wang H."/>
            <person name="Wang A."/>
            <person name="Jiang F."/>
            <person name="Liu H."/>
            <person name="Zhao H."/>
            <person name="Xu D."/>
            <person name="Zhang Y."/>
        </authorList>
    </citation>
    <scope>NUCLEOTIDE SEQUENCE [LARGE SCALE GENOMIC DNA]</scope>
    <source>
        <strain evidence="2">cv. Punajuju</strain>
    </source>
</reference>
<sequence>MAETIREMTTKFAKLEKFEGVDFRRWKKKMHFMLTTLKAAYVLTTPRPAMPEEGAEESLEETRKRQKWDNDDYICKGHILNGMSDALFDIHGDALTDKELWDTLELKYITEDASSKKFLVSDFNNYKMLDSRSVTEQFNELLGIYGQFKLHKMNMDESIAVSSVIDKLPPSWKDFKHNLKHQKEELSLVQLASHIRIEESLRAKDVDKTKGKVEPGQPSVHMVENKTRNPNNKGHGKRKQENVPNSSNKKKKDLVCWRCHKVGHCKHDCRVNLGNNNGAGNSGASGSMNGSSGQVKGG</sequence>
<dbReference type="Proteomes" id="UP001055811">
    <property type="component" value="Linkage Group LG04"/>
</dbReference>
<accession>A0ACB9E419</accession>
<protein>
    <submittedName>
        <fullName evidence="1">Uncharacterized protein</fullName>
    </submittedName>
</protein>
<name>A0ACB9E419_CICIN</name>